<proteinExistence type="predicted"/>
<reference evidence="2" key="2">
    <citation type="submission" date="2023-01" db="EMBL/GenBank/DDBJ databases">
        <title>Draft genome sequence of Sulfitobacter pacificus strain NBRC 109915.</title>
        <authorList>
            <person name="Sun Q."/>
            <person name="Mori K."/>
        </authorList>
    </citation>
    <scope>NUCLEOTIDE SEQUENCE</scope>
    <source>
        <strain evidence="2">NBRC 109915</strain>
    </source>
</reference>
<gene>
    <name evidence="2" type="ORF">GCM10007927_35210</name>
</gene>
<dbReference type="SUPFAM" id="SSF55729">
    <property type="entry name" value="Acyl-CoA N-acyltransferases (Nat)"/>
    <property type="match status" value="1"/>
</dbReference>
<feature type="domain" description="N-acetyltransferase" evidence="1">
    <location>
        <begin position="26"/>
        <end position="159"/>
    </location>
</feature>
<organism evidence="2 3">
    <name type="scientific">Sulfitobacter pacificus</name>
    <dbReference type="NCBI Taxonomy" id="1499314"/>
    <lineage>
        <taxon>Bacteria</taxon>
        <taxon>Pseudomonadati</taxon>
        <taxon>Pseudomonadota</taxon>
        <taxon>Alphaproteobacteria</taxon>
        <taxon>Rhodobacterales</taxon>
        <taxon>Roseobacteraceae</taxon>
        <taxon>Sulfitobacter</taxon>
    </lineage>
</organism>
<name>A0ABQ5VNT9_9RHOB</name>
<dbReference type="InterPro" id="IPR016181">
    <property type="entry name" value="Acyl_CoA_acyltransferase"/>
</dbReference>
<dbReference type="Proteomes" id="UP001161388">
    <property type="component" value="Unassembled WGS sequence"/>
</dbReference>
<evidence type="ECO:0000313" key="2">
    <source>
        <dbReference type="EMBL" id="GLQ28718.1"/>
    </source>
</evidence>
<evidence type="ECO:0000313" key="3">
    <source>
        <dbReference type="Proteomes" id="UP001161388"/>
    </source>
</evidence>
<comment type="caution">
    <text evidence="2">The sequence shown here is derived from an EMBL/GenBank/DDBJ whole genome shotgun (WGS) entry which is preliminary data.</text>
</comment>
<dbReference type="InterPro" id="IPR000182">
    <property type="entry name" value="GNAT_dom"/>
</dbReference>
<dbReference type="Gene3D" id="3.40.630.30">
    <property type="match status" value="1"/>
</dbReference>
<accession>A0ABQ5VNT9</accession>
<dbReference type="EMBL" id="BSNL01000001">
    <property type="protein sequence ID" value="GLQ28718.1"/>
    <property type="molecule type" value="Genomic_DNA"/>
</dbReference>
<dbReference type="Pfam" id="PF13302">
    <property type="entry name" value="Acetyltransf_3"/>
    <property type="match status" value="1"/>
</dbReference>
<keyword evidence="3" id="KW-1185">Reference proteome</keyword>
<protein>
    <submittedName>
        <fullName evidence="2">N-acetyltransferase</fullName>
    </submittedName>
</protein>
<evidence type="ECO:0000259" key="1">
    <source>
        <dbReference type="Pfam" id="PF13302"/>
    </source>
</evidence>
<reference evidence="2" key="1">
    <citation type="journal article" date="2014" name="Int. J. Syst. Evol. Microbiol.">
        <title>Complete genome of a new Firmicutes species belonging to the dominant human colonic microbiota ('Ruminococcus bicirculans') reveals two chromosomes and a selective capacity to utilize plant glucans.</title>
        <authorList>
            <consortium name="NISC Comparative Sequencing Program"/>
            <person name="Wegmann U."/>
            <person name="Louis P."/>
            <person name="Goesmann A."/>
            <person name="Henrissat B."/>
            <person name="Duncan S.H."/>
            <person name="Flint H.J."/>
        </authorList>
    </citation>
    <scope>NUCLEOTIDE SEQUENCE</scope>
    <source>
        <strain evidence="2">NBRC 109915</strain>
    </source>
</reference>
<sequence>MVRPFFMDDVMHPAFDPQPTLTGATLGMRPLHGDDLGPLYDVAKDPAVWAGHPAKDRHQQAVFAPYFDMLLASKTTLAATLASTGQVIGCSRYYTPPQQGDGISIGYTFLGRDWWGGASNLEMKSLMLSAAFAHVDQVWLHIDPANIRSQRATAKLGATLVSEGALQLNGKDGIWQSWVVERDVWEQRTVVKT</sequence>
<dbReference type="PANTHER" id="PTHR43610:SF1">
    <property type="entry name" value="N-ACETYLTRANSFERASE DOMAIN-CONTAINING PROTEIN"/>
    <property type="match status" value="1"/>
</dbReference>
<dbReference type="RefSeq" id="WP_284375340.1">
    <property type="nucleotide sequence ID" value="NZ_BSNL01000001.1"/>
</dbReference>
<dbReference type="PANTHER" id="PTHR43610">
    <property type="entry name" value="BLL6696 PROTEIN"/>
    <property type="match status" value="1"/>
</dbReference>